<keyword evidence="3" id="KW-1003">Cell membrane</keyword>
<dbReference type="InterPro" id="IPR000515">
    <property type="entry name" value="MetI-like"/>
</dbReference>
<dbReference type="InterPro" id="IPR051393">
    <property type="entry name" value="ABC_transporter_permease"/>
</dbReference>
<evidence type="ECO:0000256" key="7">
    <source>
        <dbReference type="RuleBase" id="RU363032"/>
    </source>
</evidence>
<dbReference type="CDD" id="cd06261">
    <property type="entry name" value="TM_PBP2"/>
    <property type="match status" value="1"/>
</dbReference>
<feature type="transmembrane region" description="Helical" evidence="7">
    <location>
        <begin position="214"/>
        <end position="234"/>
    </location>
</feature>
<reference evidence="9" key="1">
    <citation type="submission" date="2020-10" db="EMBL/GenBank/DDBJ databases">
        <authorList>
            <person name="Gilroy R."/>
        </authorList>
    </citation>
    <scope>NUCLEOTIDE SEQUENCE</scope>
    <source>
        <strain evidence="9">7293</strain>
    </source>
</reference>
<keyword evidence="6 7" id="KW-0472">Membrane</keyword>
<evidence type="ECO:0000256" key="3">
    <source>
        <dbReference type="ARBA" id="ARBA00022475"/>
    </source>
</evidence>
<keyword evidence="2 7" id="KW-0813">Transport</keyword>
<dbReference type="PANTHER" id="PTHR30193:SF37">
    <property type="entry name" value="INNER MEMBRANE ABC TRANSPORTER PERMEASE PROTEIN YCJO"/>
    <property type="match status" value="1"/>
</dbReference>
<dbReference type="AlphaFoldDB" id="A0A9D9H5H5"/>
<proteinExistence type="inferred from homology"/>
<protein>
    <submittedName>
        <fullName evidence="9">Sugar ABC transporter permease</fullName>
    </submittedName>
</protein>
<comment type="subcellular location">
    <subcellularLocation>
        <location evidence="1 7">Cell membrane</location>
        <topology evidence="1 7">Multi-pass membrane protein</topology>
    </subcellularLocation>
</comment>
<evidence type="ECO:0000256" key="1">
    <source>
        <dbReference type="ARBA" id="ARBA00004651"/>
    </source>
</evidence>
<feature type="transmembrane region" description="Helical" evidence="7">
    <location>
        <begin position="78"/>
        <end position="100"/>
    </location>
</feature>
<reference evidence="9" key="2">
    <citation type="journal article" date="2021" name="PeerJ">
        <title>Extensive microbial diversity within the chicken gut microbiome revealed by metagenomics and culture.</title>
        <authorList>
            <person name="Gilroy R."/>
            <person name="Ravi A."/>
            <person name="Getino M."/>
            <person name="Pursley I."/>
            <person name="Horton D.L."/>
            <person name="Alikhan N.F."/>
            <person name="Baker D."/>
            <person name="Gharbi K."/>
            <person name="Hall N."/>
            <person name="Watson M."/>
            <person name="Adriaenssens E.M."/>
            <person name="Foster-Nyarko E."/>
            <person name="Jarju S."/>
            <person name="Secka A."/>
            <person name="Antonio M."/>
            <person name="Oren A."/>
            <person name="Chaudhuri R.R."/>
            <person name="La Ragione R."/>
            <person name="Hildebrand F."/>
            <person name="Pallen M.J."/>
        </authorList>
    </citation>
    <scope>NUCLEOTIDE SEQUENCE</scope>
    <source>
        <strain evidence="9">7293</strain>
    </source>
</reference>
<dbReference type="EMBL" id="JADIMT010000039">
    <property type="protein sequence ID" value="MBO8435937.1"/>
    <property type="molecule type" value="Genomic_DNA"/>
</dbReference>
<dbReference type="Gene3D" id="1.10.3720.10">
    <property type="entry name" value="MetI-like"/>
    <property type="match status" value="1"/>
</dbReference>
<evidence type="ECO:0000313" key="9">
    <source>
        <dbReference type="EMBL" id="MBO8435937.1"/>
    </source>
</evidence>
<comment type="caution">
    <text evidence="9">The sequence shown here is derived from an EMBL/GenBank/DDBJ whole genome shotgun (WGS) entry which is preliminary data.</text>
</comment>
<sequence>MATRHSKLARGEALTGYLFIVPQMLGFIILVLVPLVMVFIYSFESRNLLFGNMGFTGLDNYKTLVEDDLFFLTLKNTIIFSLGVVPLNLVLSLALALYLGAASAGTKVVRSVIFLPVITSGVAWAIVFKYLFQGGDAGPINYILSFIGIEGPNWLHEKGWAMVAVVISRVLKNLGMNVLIFMGAVMNLPQDVLEAGRIDGATKPVLFWKIKLPLLMPSILMVMIVTVIGSMRVFDTIKLMTDGGPEGSTMVLVYYIYHQAFKTFNIGYASAVAVVLFLIVLLLTVIQWSLRRRASFYED</sequence>
<dbReference type="PROSITE" id="PS50928">
    <property type="entry name" value="ABC_TM1"/>
    <property type="match status" value="1"/>
</dbReference>
<feature type="transmembrane region" description="Helical" evidence="7">
    <location>
        <begin position="20"/>
        <end position="43"/>
    </location>
</feature>
<dbReference type="GO" id="GO:0055085">
    <property type="term" value="P:transmembrane transport"/>
    <property type="evidence" value="ECO:0007669"/>
    <property type="project" value="InterPro"/>
</dbReference>
<evidence type="ECO:0000313" key="10">
    <source>
        <dbReference type="Proteomes" id="UP000823615"/>
    </source>
</evidence>
<feature type="transmembrane region" description="Helical" evidence="7">
    <location>
        <begin position="266"/>
        <end position="286"/>
    </location>
</feature>
<feature type="transmembrane region" description="Helical" evidence="7">
    <location>
        <begin position="112"/>
        <end position="132"/>
    </location>
</feature>
<dbReference type="GO" id="GO:0005886">
    <property type="term" value="C:plasma membrane"/>
    <property type="evidence" value="ECO:0007669"/>
    <property type="project" value="UniProtKB-SubCell"/>
</dbReference>
<gene>
    <name evidence="9" type="ORF">IAA97_03050</name>
</gene>
<keyword evidence="4 7" id="KW-0812">Transmembrane</keyword>
<accession>A0A9D9H5H5</accession>
<dbReference type="Pfam" id="PF00528">
    <property type="entry name" value="BPD_transp_1"/>
    <property type="match status" value="1"/>
</dbReference>
<keyword evidence="5 7" id="KW-1133">Transmembrane helix</keyword>
<evidence type="ECO:0000259" key="8">
    <source>
        <dbReference type="PROSITE" id="PS50928"/>
    </source>
</evidence>
<evidence type="ECO:0000256" key="2">
    <source>
        <dbReference type="ARBA" id="ARBA00022448"/>
    </source>
</evidence>
<dbReference type="InterPro" id="IPR035906">
    <property type="entry name" value="MetI-like_sf"/>
</dbReference>
<comment type="similarity">
    <text evidence="7">Belongs to the binding-protein-dependent transport system permease family.</text>
</comment>
<name>A0A9D9H5H5_9SPIO</name>
<feature type="domain" description="ABC transmembrane type-1" evidence="8">
    <location>
        <begin position="74"/>
        <end position="287"/>
    </location>
</feature>
<evidence type="ECO:0000256" key="4">
    <source>
        <dbReference type="ARBA" id="ARBA00022692"/>
    </source>
</evidence>
<dbReference type="Proteomes" id="UP000823615">
    <property type="component" value="Unassembled WGS sequence"/>
</dbReference>
<dbReference type="PANTHER" id="PTHR30193">
    <property type="entry name" value="ABC TRANSPORTER PERMEASE PROTEIN"/>
    <property type="match status" value="1"/>
</dbReference>
<organism evidence="9 10">
    <name type="scientific">Candidatus Ornithospirochaeta stercoripullorum</name>
    <dbReference type="NCBI Taxonomy" id="2840899"/>
    <lineage>
        <taxon>Bacteria</taxon>
        <taxon>Pseudomonadati</taxon>
        <taxon>Spirochaetota</taxon>
        <taxon>Spirochaetia</taxon>
        <taxon>Spirochaetales</taxon>
        <taxon>Spirochaetaceae</taxon>
        <taxon>Spirochaetaceae incertae sedis</taxon>
        <taxon>Candidatus Ornithospirochaeta</taxon>
    </lineage>
</organism>
<evidence type="ECO:0000256" key="6">
    <source>
        <dbReference type="ARBA" id="ARBA00023136"/>
    </source>
</evidence>
<dbReference type="SUPFAM" id="SSF161098">
    <property type="entry name" value="MetI-like"/>
    <property type="match status" value="1"/>
</dbReference>
<evidence type="ECO:0000256" key="5">
    <source>
        <dbReference type="ARBA" id="ARBA00022989"/>
    </source>
</evidence>